<reference evidence="3" key="1">
    <citation type="submission" date="2018-02" db="EMBL/GenBank/DDBJ databases">
        <authorList>
            <person name="Clavel T."/>
            <person name="Strowig T."/>
        </authorList>
    </citation>
    <scope>NUCLEOTIDE SEQUENCE [LARGE SCALE GENOMIC DNA]</scope>
    <source>
        <strain evidence="3">DSM 103720</strain>
    </source>
</reference>
<dbReference type="Gene3D" id="3.40.30.10">
    <property type="entry name" value="Glutaredoxin"/>
    <property type="match status" value="1"/>
</dbReference>
<dbReference type="InterPro" id="IPR013766">
    <property type="entry name" value="Thioredoxin_domain"/>
</dbReference>
<comment type="caution">
    <text evidence="2">The sequence shown here is derived from an EMBL/GenBank/DDBJ whole genome shotgun (WGS) entry which is preliminary data.</text>
</comment>
<keyword evidence="3" id="KW-1185">Reference proteome</keyword>
<dbReference type="AlphaFoldDB" id="A0A2V1IR81"/>
<protein>
    <submittedName>
        <fullName evidence="2">AhpC/TSA family protein</fullName>
    </submittedName>
</protein>
<proteinExistence type="predicted"/>
<organism evidence="2 3">
    <name type="scientific">Duncaniella muris</name>
    <dbReference type="NCBI Taxonomy" id="2094150"/>
    <lineage>
        <taxon>Bacteria</taxon>
        <taxon>Pseudomonadati</taxon>
        <taxon>Bacteroidota</taxon>
        <taxon>Bacteroidia</taxon>
        <taxon>Bacteroidales</taxon>
        <taxon>Muribaculaceae</taxon>
        <taxon>Duncaniella</taxon>
    </lineage>
</organism>
<dbReference type="InterPro" id="IPR036249">
    <property type="entry name" value="Thioredoxin-like_sf"/>
</dbReference>
<dbReference type="PANTHER" id="PTHR42852">
    <property type="entry name" value="THIOL:DISULFIDE INTERCHANGE PROTEIN DSBE"/>
    <property type="match status" value="1"/>
</dbReference>
<dbReference type="EMBL" id="PUEC01000011">
    <property type="protein sequence ID" value="PWB02598.1"/>
    <property type="molecule type" value="Genomic_DNA"/>
</dbReference>
<dbReference type="Proteomes" id="UP000244905">
    <property type="component" value="Unassembled WGS sequence"/>
</dbReference>
<sequence>MDKVFTLTVGRMVRIIIVVAALLLTAVRGWGKDNFVMSGRLDGVDKDVLLIEYISFEPDRKMVRKRVPVRDGYFEFSASLKNAWLARIRLKSVPEKDNKGFSIFFVPDETLVLRGDLRREQELYKVKVGGSEYYEDLAKVREFVRPFQEELAAAVMEYNDGLASGGDRVALLRGRQKSEQQINDRYRAVREAYVMSHPESEAAYSLVQLDDRWGIAAIENLKPEVRDGRFGRKIAQDLKVMQLMSLQRMAAKTRPAALLAQGRQMPPFRLRKPEGGTFSSDSLIGKYTVIDFWGSWCIWCIRGIPRMKKCHERYADRLNIVSIACSDTEEGWRSALKKNRMPWTQVISDDRTVEAAYNVKAYPTKVVIDPDGVVLRSFRGEGEDFYDYLEELLGD</sequence>
<dbReference type="RefSeq" id="WP_107032063.1">
    <property type="nucleotide sequence ID" value="NZ_PUEC01000011.1"/>
</dbReference>
<evidence type="ECO:0000313" key="2">
    <source>
        <dbReference type="EMBL" id="PWB02598.1"/>
    </source>
</evidence>
<dbReference type="Pfam" id="PF00578">
    <property type="entry name" value="AhpC-TSA"/>
    <property type="match status" value="1"/>
</dbReference>
<dbReference type="SUPFAM" id="SSF52833">
    <property type="entry name" value="Thioredoxin-like"/>
    <property type="match status" value="1"/>
</dbReference>
<dbReference type="PROSITE" id="PS51352">
    <property type="entry name" value="THIOREDOXIN_2"/>
    <property type="match status" value="1"/>
</dbReference>
<gene>
    <name evidence="2" type="ORF">C5O23_06105</name>
</gene>
<dbReference type="InterPro" id="IPR050553">
    <property type="entry name" value="Thioredoxin_ResA/DsbE_sf"/>
</dbReference>
<evidence type="ECO:0000313" key="3">
    <source>
        <dbReference type="Proteomes" id="UP000244905"/>
    </source>
</evidence>
<dbReference type="CDD" id="cd02966">
    <property type="entry name" value="TlpA_like_family"/>
    <property type="match status" value="1"/>
</dbReference>
<dbReference type="PANTHER" id="PTHR42852:SF17">
    <property type="entry name" value="THIOREDOXIN-LIKE PROTEIN HI_1115"/>
    <property type="match status" value="1"/>
</dbReference>
<accession>A0A2V1IR81</accession>
<evidence type="ECO:0000259" key="1">
    <source>
        <dbReference type="PROSITE" id="PS51352"/>
    </source>
</evidence>
<dbReference type="GeneID" id="82525915"/>
<dbReference type="InterPro" id="IPR000866">
    <property type="entry name" value="AhpC/TSA"/>
</dbReference>
<name>A0A2V1IR81_9BACT</name>
<feature type="domain" description="Thioredoxin" evidence="1">
    <location>
        <begin position="259"/>
        <end position="394"/>
    </location>
</feature>